<dbReference type="Pfam" id="PF04422">
    <property type="entry name" value="FrhB_FdhB_N"/>
    <property type="match status" value="1"/>
</dbReference>
<dbReference type="PANTHER" id="PTHR31332:SF0">
    <property type="entry name" value="7-HYDROXYMETHYL CHLOROPHYLL A REDUCTASE, CHLOROPLASTIC"/>
    <property type="match status" value="1"/>
</dbReference>
<dbReference type="PANTHER" id="PTHR31332">
    <property type="entry name" value="7-HYDROXYMETHYL CHLOROPHYLL A REDUCTASE, CHLOROPLASTIC"/>
    <property type="match status" value="1"/>
</dbReference>
<evidence type="ECO:0000313" key="4">
    <source>
        <dbReference type="Proteomes" id="UP000288215"/>
    </source>
</evidence>
<gene>
    <name evidence="3" type="ORF">Metus_1353</name>
</gene>
<dbReference type="GO" id="GO:0052592">
    <property type="term" value="F:oxidoreductase activity, acting on CH or CH2 groups, with an iron-sulfur protein as acceptor"/>
    <property type="evidence" value="ECO:0007669"/>
    <property type="project" value="TreeGrafter"/>
</dbReference>
<accession>A0A444L732</accession>
<evidence type="ECO:0000259" key="1">
    <source>
        <dbReference type="Pfam" id="PF04422"/>
    </source>
</evidence>
<comment type="caution">
    <text evidence="3">The sequence shown here is derived from an EMBL/GenBank/DDBJ whole genome shotgun (WGS) entry which is preliminary data.</text>
</comment>
<feature type="domain" description="Coenzyme F420 hydrogenase/dehydrogenase beta subunit N-terminal" evidence="1">
    <location>
        <begin position="64"/>
        <end position="101"/>
    </location>
</feature>
<dbReference type="AlphaFoldDB" id="A0A444L732"/>
<protein>
    <recommendedName>
        <fullName evidence="5">Coenzyme F420 hydrogenase</fullName>
    </recommendedName>
</protein>
<proteinExistence type="predicted"/>
<dbReference type="Proteomes" id="UP000288215">
    <property type="component" value="Unassembled WGS sequence"/>
</dbReference>
<evidence type="ECO:0000259" key="2">
    <source>
        <dbReference type="Pfam" id="PF04432"/>
    </source>
</evidence>
<dbReference type="EMBL" id="RXGA01000003">
    <property type="protein sequence ID" value="RWX73379.1"/>
    <property type="molecule type" value="Genomic_DNA"/>
</dbReference>
<dbReference type="InterPro" id="IPR007516">
    <property type="entry name" value="Co_F420_Hydgase/DH_bsu_N"/>
</dbReference>
<organism evidence="3 4">
    <name type="scientific">Methanosuratincola subterraneus</name>
    <dbReference type="NCBI Taxonomy" id="2593994"/>
    <lineage>
        <taxon>Archaea</taxon>
        <taxon>Thermoproteota</taxon>
        <taxon>Methanosuratincolia</taxon>
        <taxon>Candidatus Methanomethylicales</taxon>
        <taxon>Candidatus Methanomethylicaceae</taxon>
        <taxon>Candidatus Methanosuratincola (ex Vanwonterghem et al. 2016)</taxon>
    </lineage>
</organism>
<reference evidence="3 4" key="1">
    <citation type="submission" date="2018-12" db="EMBL/GenBank/DDBJ databases">
        <title>The complete genome of the methanogenic archaea of the candidate phylum Verstraetearchaeota, obtained from the metagenome of underground thermal water.</title>
        <authorList>
            <person name="Kadnikov V.V."/>
            <person name="Mardanov A.V."/>
            <person name="Beletsky A.V."/>
            <person name="Karnachuk O.V."/>
            <person name="Ravin N.V."/>
        </authorList>
    </citation>
    <scope>NUCLEOTIDE SEQUENCE [LARGE SCALE GENOMIC DNA]</scope>
    <source>
        <strain evidence="3">Ch88</strain>
    </source>
</reference>
<sequence>MNAIEITETNNSQVYDCNEIVPECRICYDICPHTGPNIQKVFDDFSKGTNFIPGIGRFYSIKIARSTFSDIRELTGSGGVATSLSLCALEEGLVDAVVASETKRLGDMKAHFKQKVPPISDFLPSMLSLDFHPAAVAKAFDSLIKGYSGSRVAFVGVPCHMIAMRKLQIFGHKSSDELGPLISLFCLWSISSLKDLVESLQEKGIDKAKIRSIELDSEFNVNLSSNRIKIPMKEIWERVREGCKTCQDLTGLVSDVSVGRVEGVAPDWSLLIIRSKVGEELVNRAIRGKYIECSDVDLSVKESLISLSMKKKQFAEEEYKKDIERGLLTPEAFEVLQENIVG</sequence>
<feature type="domain" description="Coenzyme F420 hydrogenase/dehydrogenase beta subunit C-terminal" evidence="2">
    <location>
        <begin position="150"/>
        <end position="297"/>
    </location>
</feature>
<evidence type="ECO:0008006" key="5">
    <source>
        <dbReference type="Google" id="ProtNLM"/>
    </source>
</evidence>
<dbReference type="InterPro" id="IPR007525">
    <property type="entry name" value="FrhB_FdhB_C"/>
</dbReference>
<name>A0A444L732_METS7</name>
<evidence type="ECO:0000313" key="3">
    <source>
        <dbReference type="EMBL" id="RWX73379.1"/>
    </source>
</evidence>
<dbReference type="InterPro" id="IPR045220">
    <property type="entry name" value="FRHB/FDHB/HCAR-like"/>
</dbReference>
<dbReference type="Pfam" id="PF04432">
    <property type="entry name" value="FrhB_FdhB_C"/>
    <property type="match status" value="1"/>
</dbReference>